<dbReference type="EMBL" id="JBANRG010000066">
    <property type="protein sequence ID" value="KAK7440775.1"/>
    <property type="molecule type" value="Genomic_DNA"/>
</dbReference>
<reference evidence="2 3" key="1">
    <citation type="submission" date="2024-01" db="EMBL/GenBank/DDBJ databases">
        <title>A draft genome for the cacao thread blight pathogen Marasmiellus scandens.</title>
        <authorList>
            <person name="Baruah I.K."/>
            <person name="Leung J."/>
            <person name="Bukari Y."/>
            <person name="Amoako-Attah I."/>
            <person name="Meinhardt L.W."/>
            <person name="Bailey B.A."/>
            <person name="Cohen S.P."/>
        </authorList>
    </citation>
    <scope>NUCLEOTIDE SEQUENCE [LARGE SCALE GENOMIC DNA]</scope>
    <source>
        <strain evidence="2 3">GH-19</strain>
    </source>
</reference>
<evidence type="ECO:0000313" key="3">
    <source>
        <dbReference type="Proteomes" id="UP001498398"/>
    </source>
</evidence>
<evidence type="ECO:0000256" key="1">
    <source>
        <dbReference type="SAM" id="MobiDB-lite"/>
    </source>
</evidence>
<feature type="compositionally biased region" description="Basic residues" evidence="1">
    <location>
        <begin position="262"/>
        <end position="277"/>
    </location>
</feature>
<feature type="compositionally biased region" description="Basic and acidic residues" evidence="1">
    <location>
        <begin position="199"/>
        <end position="217"/>
    </location>
</feature>
<name>A0ABR1IW14_9AGAR</name>
<dbReference type="Proteomes" id="UP001498398">
    <property type="component" value="Unassembled WGS sequence"/>
</dbReference>
<feature type="compositionally biased region" description="Polar residues" evidence="1">
    <location>
        <begin position="1"/>
        <end position="11"/>
    </location>
</feature>
<comment type="caution">
    <text evidence="2">The sequence shown here is derived from an EMBL/GenBank/DDBJ whole genome shotgun (WGS) entry which is preliminary data.</text>
</comment>
<keyword evidence="3" id="KW-1185">Reference proteome</keyword>
<feature type="compositionally biased region" description="Polar residues" evidence="1">
    <location>
        <begin position="87"/>
        <end position="96"/>
    </location>
</feature>
<protein>
    <submittedName>
        <fullName evidence="2">Uncharacterized protein</fullName>
    </submittedName>
</protein>
<evidence type="ECO:0000313" key="2">
    <source>
        <dbReference type="EMBL" id="KAK7440775.1"/>
    </source>
</evidence>
<feature type="compositionally biased region" description="Low complexity" evidence="1">
    <location>
        <begin position="35"/>
        <end position="45"/>
    </location>
</feature>
<sequence length="420" mass="46947">MELPSVSTHRNTAIVAPPPVDEPPFVSSRPNRPNAGAASSASHSSTPPNNGRLVSPKEPGPDSMPPETLSPQQPSSAPTARQPVTMDFSQVRNTTWFDRDRARQRKVQELATRRSKPSRAPIASTSQRQLTPVADEVDTFPWDAREEHINELHRRTDGMPLKQPTHLPPSSPPTQSPSPPPVSSPPREKGLPDVSSPVRGEEEFSDHPEAEQAERGNRGGVAFVDDTDVLNEDFDNDEDDGASDNYSDDARQQEKLREQKKTRLARQRKRNQNRSSKHSQPTPKTTLRSAKQPLKRGRKPKNPPVADDPEDEDDNGTPLLDPILDPECPEYELDADAYDTPGPLSNECRRELEAAAYEFETRLHELARKYQKSMGSLLQAAGYGFKTHRKDSTWNDFQAFQTKKNGEKPRPNETVQEFVT</sequence>
<feature type="compositionally biased region" description="Polar residues" evidence="1">
    <location>
        <begin position="69"/>
        <end position="79"/>
    </location>
</feature>
<feature type="compositionally biased region" description="Basic and acidic residues" evidence="1">
    <location>
        <begin position="248"/>
        <end position="261"/>
    </location>
</feature>
<feature type="compositionally biased region" description="Basic and acidic residues" evidence="1">
    <location>
        <begin position="97"/>
        <end position="112"/>
    </location>
</feature>
<proteinExistence type="predicted"/>
<feature type="region of interest" description="Disordered" evidence="1">
    <location>
        <begin position="1"/>
        <end position="328"/>
    </location>
</feature>
<gene>
    <name evidence="2" type="ORF">VKT23_016851</name>
</gene>
<feature type="region of interest" description="Disordered" evidence="1">
    <location>
        <begin position="400"/>
        <end position="420"/>
    </location>
</feature>
<accession>A0ABR1IW14</accession>
<feature type="compositionally biased region" description="Basic and acidic residues" evidence="1">
    <location>
        <begin position="143"/>
        <end position="157"/>
    </location>
</feature>
<feature type="compositionally biased region" description="Pro residues" evidence="1">
    <location>
        <begin position="166"/>
        <end position="184"/>
    </location>
</feature>
<organism evidence="2 3">
    <name type="scientific">Marasmiellus scandens</name>
    <dbReference type="NCBI Taxonomy" id="2682957"/>
    <lineage>
        <taxon>Eukaryota</taxon>
        <taxon>Fungi</taxon>
        <taxon>Dikarya</taxon>
        <taxon>Basidiomycota</taxon>
        <taxon>Agaricomycotina</taxon>
        <taxon>Agaricomycetes</taxon>
        <taxon>Agaricomycetidae</taxon>
        <taxon>Agaricales</taxon>
        <taxon>Marasmiineae</taxon>
        <taxon>Omphalotaceae</taxon>
        <taxon>Marasmiellus</taxon>
    </lineage>
</organism>
<feature type="compositionally biased region" description="Polar residues" evidence="1">
    <location>
        <begin position="278"/>
        <end position="289"/>
    </location>
</feature>
<feature type="compositionally biased region" description="Acidic residues" evidence="1">
    <location>
        <begin position="225"/>
        <end position="242"/>
    </location>
</feature>